<keyword evidence="6" id="KW-0479">Metal-binding</keyword>
<dbReference type="InParanoid" id="A0A068VME7"/>
<dbReference type="EMBL" id="HG745428">
    <property type="protein sequence ID" value="CDP21759.1"/>
    <property type="molecule type" value="Genomic_DNA"/>
</dbReference>
<dbReference type="AlphaFoldDB" id="A0A068VME7"/>
<dbReference type="Proteomes" id="UP000295252">
    <property type="component" value="Unassembled WGS sequence"/>
</dbReference>
<gene>
    <name evidence="9" type="ORF">GSCOC_T00005951001</name>
</gene>
<evidence type="ECO:0000256" key="3">
    <source>
        <dbReference type="ARBA" id="ARBA00007967"/>
    </source>
</evidence>
<keyword evidence="4" id="KW-0489">Methyltransferase</keyword>
<dbReference type="InterPro" id="IPR005299">
    <property type="entry name" value="MeTrfase_7"/>
</dbReference>
<dbReference type="SUPFAM" id="SSF53335">
    <property type="entry name" value="S-adenosyl-L-methionine-dependent methyltransferases"/>
    <property type="match status" value="1"/>
</dbReference>
<evidence type="ECO:0000256" key="1">
    <source>
        <dbReference type="ARBA" id="ARBA00001946"/>
    </source>
</evidence>
<evidence type="ECO:0000313" key="10">
    <source>
        <dbReference type="Proteomes" id="UP000295252"/>
    </source>
</evidence>
<organism evidence="9 10">
    <name type="scientific">Coffea canephora</name>
    <name type="common">Robusta coffee</name>
    <dbReference type="NCBI Taxonomy" id="49390"/>
    <lineage>
        <taxon>Eukaryota</taxon>
        <taxon>Viridiplantae</taxon>
        <taxon>Streptophyta</taxon>
        <taxon>Embryophyta</taxon>
        <taxon>Tracheophyta</taxon>
        <taxon>Spermatophyta</taxon>
        <taxon>Magnoliopsida</taxon>
        <taxon>eudicotyledons</taxon>
        <taxon>Gunneridae</taxon>
        <taxon>Pentapetalae</taxon>
        <taxon>asterids</taxon>
        <taxon>lamiids</taxon>
        <taxon>Gentianales</taxon>
        <taxon>Rubiaceae</taxon>
        <taxon>Ixoroideae</taxon>
        <taxon>Gardenieae complex</taxon>
        <taxon>Bertiereae - Coffeeae clade</taxon>
        <taxon>Coffeeae</taxon>
        <taxon>Coffea</taxon>
    </lineage>
</organism>
<dbReference type="Gene3D" id="1.10.1200.270">
    <property type="entry name" value="Methyltransferase, alpha-helical capping domain"/>
    <property type="match status" value="1"/>
</dbReference>
<feature type="compositionally biased region" description="Polar residues" evidence="8">
    <location>
        <begin position="14"/>
        <end position="32"/>
    </location>
</feature>
<evidence type="ECO:0000256" key="5">
    <source>
        <dbReference type="ARBA" id="ARBA00022679"/>
    </source>
</evidence>
<accession>A0A068VME7</accession>
<dbReference type="GO" id="GO:0032259">
    <property type="term" value="P:methylation"/>
    <property type="evidence" value="ECO:0007669"/>
    <property type="project" value="UniProtKB-KW"/>
</dbReference>
<dbReference type="Gramene" id="CDP21759">
    <property type="protein sequence ID" value="CDP21759"/>
    <property type="gene ID" value="GSCOC_T00005951001"/>
</dbReference>
<sequence>MCAQRYAHREKSSIHSSKLQKGSKDGSATSSSYERRERPCVLCKIFIMSKIDINEGQQYTQTKHPRVLPSQLTSSSRVHKHTRSGMCIGTKYIFGDSRHHREHRQSIQVFLSDLVSNDFNSIFRSLPNFYQRLGDYYERSPGSCFIAAMPGSFHGRLFPDNSMHFVYSSYSLHWLSQVPSGLVTAGGLPLNKGNIYIGKTSPMSVHDAYLDQFGKDFTIFLTARAAEMVSGGHLFLSLQSNNDDPLAYNYPDLLGMTMNDMVSEVTIHRHSFSIVCTNSATI</sequence>
<protein>
    <submittedName>
        <fullName evidence="9">DH200=94 genomic scaffold, scaffold_6344</fullName>
    </submittedName>
</protein>
<comment type="similarity">
    <text evidence="3">Belongs to the methyltransferase superfamily. Type-7 methyltransferase family.</text>
</comment>
<keyword evidence="7" id="KW-0460">Magnesium</keyword>
<dbReference type="GO" id="GO:0046872">
    <property type="term" value="F:metal ion binding"/>
    <property type="evidence" value="ECO:0007669"/>
    <property type="project" value="UniProtKB-KW"/>
</dbReference>
<comment type="cofactor">
    <cofactor evidence="1">
        <name>Mg(2+)</name>
        <dbReference type="ChEBI" id="CHEBI:18420"/>
    </cofactor>
</comment>
<dbReference type="Gene3D" id="3.40.50.150">
    <property type="entry name" value="Vaccinia Virus protein VP39"/>
    <property type="match status" value="1"/>
</dbReference>
<comment type="pathway">
    <text evidence="2">Alkaloid biosynthesis.</text>
</comment>
<evidence type="ECO:0000313" key="9">
    <source>
        <dbReference type="EMBL" id="CDP21759.1"/>
    </source>
</evidence>
<dbReference type="InterPro" id="IPR042086">
    <property type="entry name" value="MeTrfase_capping"/>
</dbReference>
<dbReference type="InterPro" id="IPR029063">
    <property type="entry name" value="SAM-dependent_MTases_sf"/>
</dbReference>
<evidence type="ECO:0000256" key="7">
    <source>
        <dbReference type="ARBA" id="ARBA00022842"/>
    </source>
</evidence>
<dbReference type="Pfam" id="PF03492">
    <property type="entry name" value="Methyltransf_7"/>
    <property type="match status" value="1"/>
</dbReference>
<evidence type="ECO:0000256" key="8">
    <source>
        <dbReference type="SAM" id="MobiDB-lite"/>
    </source>
</evidence>
<dbReference type="PhylomeDB" id="A0A068VME7"/>
<evidence type="ECO:0000256" key="4">
    <source>
        <dbReference type="ARBA" id="ARBA00022603"/>
    </source>
</evidence>
<keyword evidence="5" id="KW-0808">Transferase</keyword>
<evidence type="ECO:0000256" key="6">
    <source>
        <dbReference type="ARBA" id="ARBA00022723"/>
    </source>
</evidence>
<name>A0A068VME7_COFCA</name>
<proteinExistence type="inferred from homology"/>
<reference evidence="10" key="1">
    <citation type="journal article" date="2014" name="Science">
        <title>The coffee genome provides insight into the convergent evolution of caffeine biosynthesis.</title>
        <authorList>
            <person name="Denoeud F."/>
            <person name="Carretero-Paulet L."/>
            <person name="Dereeper A."/>
            <person name="Droc G."/>
            <person name="Guyot R."/>
            <person name="Pietrella M."/>
            <person name="Zheng C."/>
            <person name="Alberti A."/>
            <person name="Anthony F."/>
            <person name="Aprea G."/>
            <person name="Aury J.M."/>
            <person name="Bento P."/>
            <person name="Bernard M."/>
            <person name="Bocs S."/>
            <person name="Campa C."/>
            <person name="Cenci A."/>
            <person name="Combes M.C."/>
            <person name="Crouzillat D."/>
            <person name="Da Silva C."/>
            <person name="Daddiego L."/>
            <person name="De Bellis F."/>
            <person name="Dussert S."/>
            <person name="Garsmeur O."/>
            <person name="Gayraud T."/>
            <person name="Guignon V."/>
            <person name="Jahn K."/>
            <person name="Jamilloux V."/>
            <person name="Joet T."/>
            <person name="Labadie K."/>
            <person name="Lan T."/>
            <person name="Leclercq J."/>
            <person name="Lepelley M."/>
            <person name="Leroy T."/>
            <person name="Li L.T."/>
            <person name="Librado P."/>
            <person name="Lopez L."/>
            <person name="Munoz A."/>
            <person name="Noel B."/>
            <person name="Pallavicini A."/>
            <person name="Perrotta G."/>
            <person name="Poncet V."/>
            <person name="Pot D."/>
            <person name="Priyono X."/>
            <person name="Rigoreau M."/>
            <person name="Rouard M."/>
            <person name="Rozas J."/>
            <person name="Tranchant-Dubreuil C."/>
            <person name="VanBuren R."/>
            <person name="Zhang Q."/>
            <person name="Andrade A.C."/>
            <person name="Argout X."/>
            <person name="Bertrand B."/>
            <person name="de Kochko A."/>
            <person name="Graziosi G."/>
            <person name="Henry R.J."/>
            <person name="Jayarama X."/>
            <person name="Ming R."/>
            <person name="Nagai C."/>
            <person name="Rounsley S."/>
            <person name="Sankoff D."/>
            <person name="Giuliano G."/>
            <person name="Albert V.A."/>
            <person name="Wincker P."/>
            <person name="Lashermes P."/>
        </authorList>
    </citation>
    <scope>NUCLEOTIDE SEQUENCE [LARGE SCALE GENOMIC DNA]</scope>
    <source>
        <strain evidence="10">cv. DH200-94</strain>
    </source>
</reference>
<feature type="region of interest" description="Disordered" evidence="8">
    <location>
        <begin position="1"/>
        <end position="32"/>
    </location>
</feature>
<dbReference type="GO" id="GO:0008168">
    <property type="term" value="F:methyltransferase activity"/>
    <property type="evidence" value="ECO:0007669"/>
    <property type="project" value="UniProtKB-KW"/>
</dbReference>
<keyword evidence="10" id="KW-1185">Reference proteome</keyword>
<evidence type="ECO:0000256" key="2">
    <source>
        <dbReference type="ARBA" id="ARBA00004913"/>
    </source>
</evidence>
<dbReference type="PANTHER" id="PTHR31009">
    <property type="entry name" value="S-ADENOSYL-L-METHIONINE:CARBOXYL METHYLTRANSFERASE FAMILY PROTEIN"/>
    <property type="match status" value="1"/>
</dbReference>